<protein>
    <submittedName>
        <fullName evidence="5">2,5-diketo-D-gluconate reductase A</fullName>
        <ecNumber evidence="5">1.1.1.346</ecNumber>
    </submittedName>
</protein>
<gene>
    <name evidence="5" type="ORF">ABIE21_002419</name>
</gene>
<dbReference type="RefSeq" id="WP_354025063.1">
    <property type="nucleotide sequence ID" value="NZ_JBEPSJ010000002.1"/>
</dbReference>
<dbReference type="PROSITE" id="PS00798">
    <property type="entry name" value="ALDOKETO_REDUCTASE_1"/>
    <property type="match status" value="1"/>
</dbReference>
<dbReference type="PANTHER" id="PTHR43827">
    <property type="entry name" value="2,5-DIKETO-D-GLUCONIC ACID REDUCTASE"/>
    <property type="match status" value="1"/>
</dbReference>
<dbReference type="PIRSF" id="PIRSF000097">
    <property type="entry name" value="AKR"/>
    <property type="match status" value="1"/>
</dbReference>
<evidence type="ECO:0000313" key="6">
    <source>
        <dbReference type="Proteomes" id="UP001549257"/>
    </source>
</evidence>
<dbReference type="InterPro" id="IPR020471">
    <property type="entry name" value="AKR"/>
</dbReference>
<keyword evidence="6" id="KW-1185">Reference proteome</keyword>
<dbReference type="PANTHER" id="PTHR43827:SF3">
    <property type="entry name" value="NADP-DEPENDENT OXIDOREDUCTASE DOMAIN-CONTAINING PROTEIN"/>
    <property type="match status" value="1"/>
</dbReference>
<feature type="domain" description="NADP-dependent oxidoreductase" evidence="4">
    <location>
        <begin position="21"/>
        <end position="264"/>
    </location>
</feature>
<evidence type="ECO:0000259" key="4">
    <source>
        <dbReference type="Pfam" id="PF00248"/>
    </source>
</evidence>
<dbReference type="GO" id="GO:0016491">
    <property type="term" value="F:oxidoreductase activity"/>
    <property type="evidence" value="ECO:0007669"/>
    <property type="project" value="UniProtKB-KW"/>
</dbReference>
<comment type="similarity">
    <text evidence="1">Belongs to the aldo/keto reductase family.</text>
</comment>
<keyword evidence="3 5" id="KW-0560">Oxidoreductase</keyword>
<dbReference type="PRINTS" id="PR00069">
    <property type="entry name" value="ALDKETRDTASE"/>
</dbReference>
<comment type="caution">
    <text evidence="5">The sequence shown here is derived from an EMBL/GenBank/DDBJ whole genome shotgun (WGS) entry which is preliminary data.</text>
</comment>
<dbReference type="InterPro" id="IPR036812">
    <property type="entry name" value="NAD(P)_OxRdtase_dom_sf"/>
</dbReference>
<evidence type="ECO:0000256" key="3">
    <source>
        <dbReference type="ARBA" id="ARBA00023002"/>
    </source>
</evidence>
<evidence type="ECO:0000313" key="5">
    <source>
        <dbReference type="EMBL" id="MET4582909.1"/>
    </source>
</evidence>
<dbReference type="InterPro" id="IPR018170">
    <property type="entry name" value="Aldo/ket_reductase_CS"/>
</dbReference>
<dbReference type="EC" id="1.1.1.346" evidence="5"/>
<dbReference type="Gene3D" id="3.20.20.100">
    <property type="entry name" value="NADP-dependent oxidoreductase domain"/>
    <property type="match status" value="1"/>
</dbReference>
<dbReference type="PROSITE" id="PS00063">
    <property type="entry name" value="ALDOKETO_REDUCTASE_3"/>
    <property type="match status" value="1"/>
</dbReference>
<dbReference type="Proteomes" id="UP001549257">
    <property type="component" value="Unassembled WGS sequence"/>
</dbReference>
<accession>A0ABV2QPD0</accession>
<evidence type="ECO:0000256" key="1">
    <source>
        <dbReference type="ARBA" id="ARBA00007905"/>
    </source>
</evidence>
<dbReference type="SUPFAM" id="SSF51430">
    <property type="entry name" value="NAD(P)-linked oxidoreductase"/>
    <property type="match status" value="1"/>
</dbReference>
<evidence type="ECO:0000256" key="2">
    <source>
        <dbReference type="ARBA" id="ARBA00022857"/>
    </source>
</evidence>
<organism evidence="5 6">
    <name type="scientific">Conyzicola nivalis</name>
    <dbReference type="NCBI Taxonomy" id="1477021"/>
    <lineage>
        <taxon>Bacteria</taxon>
        <taxon>Bacillati</taxon>
        <taxon>Actinomycetota</taxon>
        <taxon>Actinomycetes</taxon>
        <taxon>Micrococcales</taxon>
        <taxon>Microbacteriaceae</taxon>
        <taxon>Conyzicola</taxon>
    </lineage>
</organism>
<sequence>MSTTVSVPTVTLNNGVEMPQLGFGVWQITPDERATEAVLTAFDAGYRAVDTARIYTNEGGVGAALEASNLARSDVFVTTKLWNNEQGYDSVLRAFDNSLAKLGTDYIDMYLVHWPVPFHNRYVETWRAFEKLYADGRVRAIGVSNFEPDHLRTLLDSADVVPALNQIEFHPYLQQHELFALHRELGIATESWSPLGQGTVLGDPVIRAIADRLGRTPAQVILRWQLQLGNIVVPKSATESRIRENIALFDFELSEDDMAAFAAIHRGERVGQHPNDFIDDF</sequence>
<proteinExistence type="inferred from homology"/>
<dbReference type="Pfam" id="PF00248">
    <property type="entry name" value="Aldo_ket_red"/>
    <property type="match status" value="1"/>
</dbReference>
<name>A0ABV2QPD0_9MICO</name>
<dbReference type="EMBL" id="JBEPSJ010000002">
    <property type="protein sequence ID" value="MET4582909.1"/>
    <property type="molecule type" value="Genomic_DNA"/>
</dbReference>
<dbReference type="InterPro" id="IPR023210">
    <property type="entry name" value="NADP_OxRdtase_dom"/>
</dbReference>
<keyword evidence="2" id="KW-0521">NADP</keyword>
<dbReference type="PROSITE" id="PS00062">
    <property type="entry name" value="ALDOKETO_REDUCTASE_2"/>
    <property type="match status" value="1"/>
</dbReference>
<reference evidence="5 6" key="1">
    <citation type="submission" date="2024-06" db="EMBL/GenBank/DDBJ databases">
        <title>Sorghum-associated microbial communities from plants grown in Nebraska, USA.</title>
        <authorList>
            <person name="Schachtman D."/>
        </authorList>
    </citation>
    <scope>NUCLEOTIDE SEQUENCE [LARGE SCALE GENOMIC DNA]</scope>
    <source>
        <strain evidence="5 6">2857</strain>
    </source>
</reference>